<accession>A0A7X3S729</accession>
<dbReference type="EMBL" id="WUMV01000002">
    <property type="protein sequence ID" value="MXN64408.1"/>
    <property type="molecule type" value="Genomic_DNA"/>
</dbReference>
<dbReference type="PANTHER" id="PTHR43130">
    <property type="entry name" value="ARAC-FAMILY TRANSCRIPTIONAL REGULATOR"/>
    <property type="match status" value="1"/>
</dbReference>
<proteinExistence type="predicted"/>
<reference evidence="2 3" key="1">
    <citation type="submission" date="2019-12" db="EMBL/GenBank/DDBJ databases">
        <authorList>
            <person name="Li M."/>
        </authorList>
    </citation>
    <scope>NUCLEOTIDE SEQUENCE [LARGE SCALE GENOMIC DNA]</scope>
    <source>
        <strain evidence="2 3">GBMRC 2046</strain>
    </source>
</reference>
<protein>
    <submittedName>
        <fullName evidence="2">DJ-1/PfpI family protein</fullName>
    </submittedName>
</protein>
<dbReference type="SUPFAM" id="SSF52317">
    <property type="entry name" value="Class I glutamine amidotransferase-like"/>
    <property type="match status" value="1"/>
</dbReference>
<dbReference type="Pfam" id="PF01965">
    <property type="entry name" value="DJ-1_PfpI"/>
    <property type="match status" value="1"/>
</dbReference>
<evidence type="ECO:0000259" key="1">
    <source>
        <dbReference type="Pfam" id="PF01965"/>
    </source>
</evidence>
<keyword evidence="3" id="KW-1185">Reference proteome</keyword>
<name>A0A7X3S729_9HYPH</name>
<sequence length="200" mass="21731">MKSVAFLVFPNVEDLDLVGPWQVLTTAGVMTEKLKCYTVAKEAGTLQCSKGLRIIPDKTLSEMPKPDILLVPGGRGVDDALNDSATMEWVTEAAKTAEWVTSVCSGALMLLKAGPAQGRRITTHSNRIAQAREMGGAKEVVENIRYVDDGNVVSSAGVSAGIDMALWLTGQIFSPDFAIQVQKRMEYTPLPPYQDLWTDK</sequence>
<evidence type="ECO:0000313" key="2">
    <source>
        <dbReference type="EMBL" id="MXN64408.1"/>
    </source>
</evidence>
<dbReference type="AlphaFoldDB" id="A0A7X3S729"/>
<organism evidence="2 3">
    <name type="scientific">Stappia sediminis</name>
    <dbReference type="NCBI Taxonomy" id="2692190"/>
    <lineage>
        <taxon>Bacteria</taxon>
        <taxon>Pseudomonadati</taxon>
        <taxon>Pseudomonadota</taxon>
        <taxon>Alphaproteobacteria</taxon>
        <taxon>Hyphomicrobiales</taxon>
        <taxon>Stappiaceae</taxon>
        <taxon>Stappia</taxon>
    </lineage>
</organism>
<dbReference type="InterPro" id="IPR052158">
    <property type="entry name" value="INH-QAR"/>
</dbReference>
<dbReference type="Proteomes" id="UP000433101">
    <property type="component" value="Unassembled WGS sequence"/>
</dbReference>
<dbReference type="CDD" id="cd03139">
    <property type="entry name" value="GATase1_PfpI_2"/>
    <property type="match status" value="1"/>
</dbReference>
<evidence type="ECO:0000313" key="3">
    <source>
        <dbReference type="Proteomes" id="UP000433101"/>
    </source>
</evidence>
<dbReference type="PANTHER" id="PTHR43130:SF3">
    <property type="entry name" value="HTH-TYPE TRANSCRIPTIONAL REGULATOR RV1931C"/>
    <property type="match status" value="1"/>
</dbReference>
<comment type="caution">
    <text evidence="2">The sequence shown here is derived from an EMBL/GenBank/DDBJ whole genome shotgun (WGS) entry which is preliminary data.</text>
</comment>
<gene>
    <name evidence="2" type="ORF">GR183_05785</name>
</gene>
<dbReference type="InterPro" id="IPR029062">
    <property type="entry name" value="Class_I_gatase-like"/>
</dbReference>
<feature type="domain" description="DJ-1/PfpI" evidence="1">
    <location>
        <begin position="2"/>
        <end position="166"/>
    </location>
</feature>
<dbReference type="InterPro" id="IPR002818">
    <property type="entry name" value="DJ-1/PfpI"/>
</dbReference>
<dbReference type="Gene3D" id="3.40.50.880">
    <property type="match status" value="1"/>
</dbReference>
<dbReference type="RefSeq" id="WP_160774634.1">
    <property type="nucleotide sequence ID" value="NZ_WUMV01000002.1"/>
</dbReference>